<evidence type="ECO:0000259" key="8">
    <source>
        <dbReference type="PROSITE" id="PS50059"/>
    </source>
</evidence>
<dbReference type="AlphaFoldDB" id="A0A142EJ60"/>
<dbReference type="KEGG" id="alm:AO498_02070"/>
<evidence type="ECO:0000313" key="9">
    <source>
        <dbReference type="EMBL" id="AMQ55165.1"/>
    </source>
</evidence>
<dbReference type="InterPro" id="IPR001179">
    <property type="entry name" value="PPIase_FKBP_dom"/>
</dbReference>
<reference evidence="9 10" key="2">
    <citation type="journal article" date="2016" name="Genome Announc.">
        <title>Complete Genome Sequence of Algoriphagus sp. Strain M8-2, Isolated from a Brackish Lake.</title>
        <authorList>
            <person name="Muraguchi Y."/>
            <person name="Kushimoto K."/>
            <person name="Ohtsubo Y."/>
            <person name="Suzuki T."/>
            <person name="Dohra H."/>
            <person name="Kimbara K."/>
            <person name="Shintani M."/>
        </authorList>
    </citation>
    <scope>NUCLEOTIDE SEQUENCE [LARGE SCALE GENOMIC DNA]</scope>
    <source>
        <strain evidence="9 10">M8-2</strain>
    </source>
</reference>
<keyword evidence="10" id="KW-1185">Reference proteome</keyword>
<dbReference type="RefSeq" id="WP_067543099.1">
    <property type="nucleotide sequence ID" value="NZ_CP012836.1"/>
</dbReference>
<name>A0A142EJ60_9BACT</name>
<comment type="catalytic activity">
    <reaction evidence="1 5 6">
        <text>[protein]-peptidylproline (omega=180) = [protein]-peptidylproline (omega=0)</text>
        <dbReference type="Rhea" id="RHEA:16237"/>
        <dbReference type="Rhea" id="RHEA-COMP:10747"/>
        <dbReference type="Rhea" id="RHEA-COMP:10748"/>
        <dbReference type="ChEBI" id="CHEBI:83833"/>
        <dbReference type="ChEBI" id="CHEBI:83834"/>
        <dbReference type="EC" id="5.2.1.8"/>
    </reaction>
</comment>
<dbReference type="SUPFAM" id="SSF54534">
    <property type="entry name" value="FKBP-like"/>
    <property type="match status" value="2"/>
</dbReference>
<keyword evidence="7" id="KW-0732">Signal</keyword>
<dbReference type="Proteomes" id="UP000073816">
    <property type="component" value="Chromosome"/>
</dbReference>
<reference evidence="10" key="1">
    <citation type="submission" date="2015-09" db="EMBL/GenBank/DDBJ databases">
        <title>Complete sequence of Algoriphagus sp. M8-2.</title>
        <authorList>
            <person name="Shintani M."/>
        </authorList>
    </citation>
    <scope>NUCLEOTIDE SEQUENCE [LARGE SCALE GENOMIC DNA]</scope>
    <source>
        <strain evidence="10">M8-2</strain>
    </source>
</reference>
<gene>
    <name evidence="9" type="ORF">AO498_02070</name>
</gene>
<dbReference type="GO" id="GO:0003755">
    <property type="term" value="F:peptidyl-prolyl cis-trans isomerase activity"/>
    <property type="evidence" value="ECO:0007669"/>
    <property type="project" value="UniProtKB-UniRule"/>
</dbReference>
<dbReference type="PROSITE" id="PS51257">
    <property type="entry name" value="PROKAR_LIPOPROTEIN"/>
    <property type="match status" value="1"/>
</dbReference>
<sequence length="308" mass="33372">MKKSSRFLAVLALAAGPALISSCQKSKVTEKDGIEFTYVKEGSEKAPNGQFVLYNLKITTANDSVIYSTLDQPFPGYLMANDTLTPQNGMDEIFLSLKKGDSIVFESTAKIVFNGNYPPGMSETDVIKVNLGAFDVKTDSAMQAFYQEVMMKEQAAAAERAKVLIVEEGKTIEAYAAEKGLNAQKTDNGLYYVIEREGTGEATTPGTTMYVNYAGYLLDGTIFDTSIPDLAKANNIFNENRPYEPLPVNVGMGQVIPGWDEGLMLLKKGSKAKFLIPSPLAYGEAGAGAMIPGNSILIFDVEVMDVQK</sequence>
<dbReference type="InterPro" id="IPR046357">
    <property type="entry name" value="PPIase_dom_sf"/>
</dbReference>
<evidence type="ECO:0000256" key="3">
    <source>
        <dbReference type="ARBA" id="ARBA00023110"/>
    </source>
</evidence>
<accession>A0A142EJ60</accession>
<keyword evidence="4 5" id="KW-0413">Isomerase</keyword>
<dbReference type="STRING" id="1727163.AO498_02070"/>
<keyword evidence="3 5" id="KW-0697">Rotamase</keyword>
<evidence type="ECO:0000256" key="5">
    <source>
        <dbReference type="PROSITE-ProRule" id="PRU00277"/>
    </source>
</evidence>
<evidence type="ECO:0000256" key="7">
    <source>
        <dbReference type="SAM" id="SignalP"/>
    </source>
</evidence>
<protein>
    <recommendedName>
        <fullName evidence="6">Peptidyl-prolyl cis-trans isomerase</fullName>
        <ecNumber evidence="6">5.2.1.8</ecNumber>
    </recommendedName>
</protein>
<evidence type="ECO:0000256" key="1">
    <source>
        <dbReference type="ARBA" id="ARBA00000971"/>
    </source>
</evidence>
<dbReference type="PATRIC" id="fig|1727163.4.peg.437"/>
<dbReference type="PANTHER" id="PTHR43811:SF19">
    <property type="entry name" value="39 KDA FK506-BINDING NUCLEAR PROTEIN"/>
    <property type="match status" value="1"/>
</dbReference>
<dbReference type="Pfam" id="PF00254">
    <property type="entry name" value="FKBP_C"/>
    <property type="match status" value="1"/>
</dbReference>
<evidence type="ECO:0000256" key="4">
    <source>
        <dbReference type="ARBA" id="ARBA00023235"/>
    </source>
</evidence>
<evidence type="ECO:0000256" key="6">
    <source>
        <dbReference type="RuleBase" id="RU003915"/>
    </source>
</evidence>
<organism evidence="9 10">
    <name type="scientific">Algoriphagus sanaruensis</name>
    <dbReference type="NCBI Taxonomy" id="1727163"/>
    <lineage>
        <taxon>Bacteria</taxon>
        <taxon>Pseudomonadati</taxon>
        <taxon>Bacteroidota</taxon>
        <taxon>Cytophagia</taxon>
        <taxon>Cytophagales</taxon>
        <taxon>Cyclobacteriaceae</taxon>
        <taxon>Algoriphagus</taxon>
    </lineage>
</organism>
<dbReference type="Gene3D" id="3.10.50.40">
    <property type="match status" value="2"/>
</dbReference>
<dbReference type="PANTHER" id="PTHR43811">
    <property type="entry name" value="FKBP-TYPE PEPTIDYL-PROLYL CIS-TRANS ISOMERASE FKPA"/>
    <property type="match status" value="1"/>
</dbReference>
<dbReference type="EMBL" id="CP012836">
    <property type="protein sequence ID" value="AMQ55165.1"/>
    <property type="molecule type" value="Genomic_DNA"/>
</dbReference>
<evidence type="ECO:0000313" key="10">
    <source>
        <dbReference type="Proteomes" id="UP000073816"/>
    </source>
</evidence>
<evidence type="ECO:0000256" key="2">
    <source>
        <dbReference type="ARBA" id="ARBA00006577"/>
    </source>
</evidence>
<feature type="chain" id="PRO_5007493966" description="Peptidyl-prolyl cis-trans isomerase" evidence="7">
    <location>
        <begin position="21"/>
        <end position="308"/>
    </location>
</feature>
<comment type="similarity">
    <text evidence="2 6">Belongs to the FKBP-type PPIase family.</text>
</comment>
<dbReference type="PROSITE" id="PS50059">
    <property type="entry name" value="FKBP_PPIASE"/>
    <property type="match status" value="1"/>
</dbReference>
<proteinExistence type="inferred from homology"/>
<dbReference type="EC" id="5.2.1.8" evidence="6"/>
<feature type="signal peptide" evidence="7">
    <location>
        <begin position="1"/>
        <end position="20"/>
    </location>
</feature>
<dbReference type="OrthoDB" id="9814548at2"/>
<feature type="domain" description="PPIase FKBP-type" evidence="8">
    <location>
        <begin position="206"/>
        <end position="307"/>
    </location>
</feature>